<name>A0A3M7RWA6_BRAPC</name>
<organism evidence="1 2">
    <name type="scientific">Brachionus plicatilis</name>
    <name type="common">Marine rotifer</name>
    <name type="synonym">Brachionus muelleri</name>
    <dbReference type="NCBI Taxonomy" id="10195"/>
    <lineage>
        <taxon>Eukaryota</taxon>
        <taxon>Metazoa</taxon>
        <taxon>Spiralia</taxon>
        <taxon>Gnathifera</taxon>
        <taxon>Rotifera</taxon>
        <taxon>Eurotatoria</taxon>
        <taxon>Monogononta</taxon>
        <taxon>Pseudotrocha</taxon>
        <taxon>Ploima</taxon>
        <taxon>Brachionidae</taxon>
        <taxon>Brachionus</taxon>
    </lineage>
</organism>
<reference evidence="1 2" key="1">
    <citation type="journal article" date="2018" name="Sci. Rep.">
        <title>Genomic signatures of local adaptation to the degree of environmental predictability in rotifers.</title>
        <authorList>
            <person name="Franch-Gras L."/>
            <person name="Hahn C."/>
            <person name="Garcia-Roger E.M."/>
            <person name="Carmona M.J."/>
            <person name="Serra M."/>
            <person name="Gomez A."/>
        </authorList>
    </citation>
    <scope>NUCLEOTIDE SEQUENCE [LARGE SCALE GENOMIC DNA]</scope>
    <source>
        <strain evidence="1">HYR1</strain>
    </source>
</reference>
<dbReference type="Proteomes" id="UP000276133">
    <property type="component" value="Unassembled WGS sequence"/>
</dbReference>
<keyword evidence="2" id="KW-1185">Reference proteome</keyword>
<dbReference type="EMBL" id="REGN01002527">
    <property type="protein sequence ID" value="RNA27587.1"/>
    <property type="molecule type" value="Genomic_DNA"/>
</dbReference>
<evidence type="ECO:0000313" key="2">
    <source>
        <dbReference type="Proteomes" id="UP000276133"/>
    </source>
</evidence>
<accession>A0A3M7RWA6</accession>
<sequence length="65" mass="7505">MSLSLKGQKATAIRENALILYSEEFVPKLTIQTKTSNEFKSAREISLEVRTNWVMYIEEHGECQI</sequence>
<evidence type="ECO:0000313" key="1">
    <source>
        <dbReference type="EMBL" id="RNA27587.1"/>
    </source>
</evidence>
<proteinExistence type="predicted"/>
<comment type="caution">
    <text evidence="1">The sequence shown here is derived from an EMBL/GenBank/DDBJ whole genome shotgun (WGS) entry which is preliminary data.</text>
</comment>
<protein>
    <submittedName>
        <fullName evidence="1">Uncharacterized protein</fullName>
    </submittedName>
</protein>
<dbReference type="AlphaFoldDB" id="A0A3M7RWA6"/>
<gene>
    <name evidence="1" type="ORF">BpHYR1_041754</name>
</gene>